<accession>A0A1F5KM08</accession>
<name>A0A1F5KM08_9BACT</name>
<gene>
    <name evidence="1" type="ORF">A3B45_01970</name>
</gene>
<sequence>MEREVQPLKFSNKQTLGGLKARASALDKATERLQIVQRELGDRDTPSYIKPGSRYRDPIKDSIFIRLNRSNLARLSRQDRDAGIVEMVEAKERIGEVIIPALDTQKSQVAQKIAEAEAIVSDLEEVKQLKSVLARMEAGRSKGYATGKDILIIRQDLQEAEEQTVIYFNQPQPSISPLETPPAEPTDEIPEEENIRRKALLDVINSAALYEKERKVFKAGVVYSNRNLGSFGRNAEWAKSVYPNLPVGRAIANLETRRRSGLKKLLGKIELVSIYFPAEKRKGYYLKLVEQKPASKPEFGAEPGPAEVDRGIKDYSGRSAKFKKQLPDGQEIEIRGKQTANTFDLIINSTKENPIPSEKVSAQAVPHLRRILEPRGYKIIQTLGHGERNKGQKGTYYLEKVQTQISPEQQEEIIQLEQSLAILLASRPAIAEGVSFDLPRNSAVLQELDTLVTQKQARLKELGQG</sequence>
<protein>
    <submittedName>
        <fullName evidence="1">Uncharacterized protein</fullName>
    </submittedName>
</protein>
<dbReference type="Proteomes" id="UP000178565">
    <property type="component" value="Unassembled WGS sequence"/>
</dbReference>
<evidence type="ECO:0000313" key="1">
    <source>
        <dbReference type="EMBL" id="OGE41968.1"/>
    </source>
</evidence>
<dbReference type="STRING" id="1797785.A3B45_01970"/>
<organism evidence="1 2">
    <name type="scientific">Candidatus Daviesbacteria bacterium RIFCSPLOWO2_01_FULL_39_12</name>
    <dbReference type="NCBI Taxonomy" id="1797785"/>
    <lineage>
        <taxon>Bacteria</taxon>
        <taxon>Candidatus Daviesiibacteriota</taxon>
    </lineage>
</organism>
<reference evidence="1 2" key="1">
    <citation type="journal article" date="2016" name="Nat. Commun.">
        <title>Thousands of microbial genomes shed light on interconnected biogeochemical processes in an aquifer system.</title>
        <authorList>
            <person name="Anantharaman K."/>
            <person name="Brown C.T."/>
            <person name="Hug L.A."/>
            <person name="Sharon I."/>
            <person name="Castelle C.J."/>
            <person name="Probst A.J."/>
            <person name="Thomas B.C."/>
            <person name="Singh A."/>
            <person name="Wilkins M.J."/>
            <person name="Karaoz U."/>
            <person name="Brodie E.L."/>
            <person name="Williams K.H."/>
            <person name="Hubbard S.S."/>
            <person name="Banfield J.F."/>
        </authorList>
    </citation>
    <scope>NUCLEOTIDE SEQUENCE [LARGE SCALE GENOMIC DNA]</scope>
</reference>
<dbReference type="AlphaFoldDB" id="A0A1F5KM08"/>
<comment type="caution">
    <text evidence="1">The sequence shown here is derived from an EMBL/GenBank/DDBJ whole genome shotgun (WGS) entry which is preliminary data.</text>
</comment>
<dbReference type="EMBL" id="MFDM01000031">
    <property type="protein sequence ID" value="OGE41968.1"/>
    <property type="molecule type" value="Genomic_DNA"/>
</dbReference>
<proteinExistence type="predicted"/>
<evidence type="ECO:0000313" key="2">
    <source>
        <dbReference type="Proteomes" id="UP000178565"/>
    </source>
</evidence>